<gene>
    <name evidence="2" type="ORF">BU085_05360</name>
</gene>
<dbReference type="EMBL" id="PZEV01000013">
    <property type="protein sequence ID" value="PTI51420.1"/>
    <property type="molecule type" value="Genomic_DNA"/>
</dbReference>
<evidence type="ECO:0000313" key="2">
    <source>
        <dbReference type="EMBL" id="PTI51420.1"/>
    </source>
</evidence>
<dbReference type="Gene3D" id="3.40.630.30">
    <property type="match status" value="1"/>
</dbReference>
<dbReference type="InterPro" id="IPR000182">
    <property type="entry name" value="GNAT_dom"/>
</dbReference>
<evidence type="ECO:0000313" key="3">
    <source>
        <dbReference type="Proteomes" id="UP000240717"/>
    </source>
</evidence>
<name>A0A2T4Q174_STAWA</name>
<reference evidence="2 3" key="1">
    <citation type="journal article" date="2016" name="Front. Microbiol.">
        <title>Comprehensive Phylogenetic Analysis of Bovine Non-aureus Staphylococci Species Based on Whole-Genome Sequencing.</title>
        <authorList>
            <person name="Naushad S."/>
            <person name="Barkema H.W."/>
            <person name="Luby C."/>
            <person name="Condas L.A."/>
            <person name="Nobrega D.B."/>
            <person name="Carson D.A."/>
            <person name="De Buck J."/>
        </authorList>
    </citation>
    <scope>NUCLEOTIDE SEQUENCE [LARGE SCALE GENOMIC DNA]</scope>
    <source>
        <strain evidence="2 3">SNUC 2993</strain>
    </source>
</reference>
<dbReference type="Pfam" id="PF13302">
    <property type="entry name" value="Acetyltransf_3"/>
    <property type="match status" value="1"/>
</dbReference>
<keyword evidence="2" id="KW-0808">Transferase</keyword>
<dbReference type="GO" id="GO:0008999">
    <property type="term" value="F:protein-N-terminal-alanine acetyltransferase activity"/>
    <property type="evidence" value="ECO:0007669"/>
    <property type="project" value="TreeGrafter"/>
</dbReference>
<evidence type="ECO:0000259" key="1">
    <source>
        <dbReference type="PROSITE" id="PS51186"/>
    </source>
</evidence>
<dbReference type="SUPFAM" id="SSF55729">
    <property type="entry name" value="Acyl-CoA N-acyltransferases (Nat)"/>
    <property type="match status" value="1"/>
</dbReference>
<dbReference type="PANTHER" id="PTHR43441">
    <property type="entry name" value="RIBOSOMAL-PROTEIN-SERINE ACETYLTRANSFERASE"/>
    <property type="match status" value="1"/>
</dbReference>
<dbReference type="PANTHER" id="PTHR43441:SF2">
    <property type="entry name" value="FAMILY ACETYLTRANSFERASE, PUTATIVE (AFU_ORTHOLOGUE AFUA_7G00850)-RELATED"/>
    <property type="match status" value="1"/>
</dbReference>
<organism evidence="2 3">
    <name type="scientific">Staphylococcus warneri</name>
    <dbReference type="NCBI Taxonomy" id="1292"/>
    <lineage>
        <taxon>Bacteria</taxon>
        <taxon>Bacillati</taxon>
        <taxon>Bacillota</taxon>
        <taxon>Bacilli</taxon>
        <taxon>Bacillales</taxon>
        <taxon>Staphylococcaceae</taxon>
        <taxon>Staphylococcus</taxon>
    </lineage>
</organism>
<dbReference type="Proteomes" id="UP000240717">
    <property type="component" value="Unassembled WGS sequence"/>
</dbReference>
<dbReference type="FunFam" id="3.40.630.30:FF:000047">
    <property type="entry name" value="Acetyltransferase, GNAT family"/>
    <property type="match status" value="1"/>
</dbReference>
<comment type="caution">
    <text evidence="2">The sequence shown here is derived from an EMBL/GenBank/DDBJ whole genome shotgun (WGS) entry which is preliminary data.</text>
</comment>
<dbReference type="PROSITE" id="PS51186">
    <property type="entry name" value="GNAT"/>
    <property type="match status" value="1"/>
</dbReference>
<proteinExistence type="predicted"/>
<dbReference type="InterPro" id="IPR016181">
    <property type="entry name" value="Acyl_CoA_acyltransferase"/>
</dbReference>
<accession>A0A2T4Q174</accession>
<feature type="domain" description="N-acetyltransferase" evidence="1">
    <location>
        <begin position="33"/>
        <end position="190"/>
    </location>
</feature>
<dbReference type="RefSeq" id="WP_107532986.1">
    <property type="nucleotide sequence ID" value="NZ_PZEV01000013.1"/>
</dbReference>
<dbReference type="STRING" id="1194526.A284_11130"/>
<dbReference type="AlphaFoldDB" id="A0A2T4Q174"/>
<dbReference type="GO" id="GO:1990189">
    <property type="term" value="F:protein N-terminal-serine acetyltransferase activity"/>
    <property type="evidence" value="ECO:0007669"/>
    <property type="project" value="TreeGrafter"/>
</dbReference>
<dbReference type="InterPro" id="IPR051908">
    <property type="entry name" value="Ribosomal_N-acetyltransferase"/>
</dbReference>
<sequence length="235" mass="27720">MKRNIHHQPIGESVTDFEPLNFPDIKQLDGRYSSLVKLSETHINDLFDVLCNEDNDANWTYLFSEPIHDYGIFSEYIKGLMSNVNSYYFAIIDHKREKALGYLSLMNIDSINGKIEVGNVHYSNGLKKTKVATEVQYLLAKYVFEQLGYRRYEWKCDSLNEPSRKAALKLGFTYEGMFRQAVIYKGRNRDTTWYSMIDKEWPILNERFEQWLSPNNFDEAGQQRIRLQDINRARD</sequence>
<protein>
    <submittedName>
        <fullName evidence="2">GNAT family N-acetyltransferase</fullName>
    </submittedName>
</protein>